<dbReference type="Pfam" id="PF00096">
    <property type="entry name" value="zf-C2H2"/>
    <property type="match status" value="2"/>
</dbReference>
<comment type="subcellular location">
    <subcellularLocation>
        <location evidence="1">Nucleus</location>
    </subcellularLocation>
</comment>
<dbReference type="Proteomes" id="UP000002669">
    <property type="component" value="Unassembled WGS sequence"/>
</dbReference>
<reference evidence="11" key="1">
    <citation type="journal article" date="2012" name="MBio">
        <title>Comparative genome analysis of Trichophyton rubrum and related dermatophytes reveals candidate genes involved in infection.</title>
        <authorList>
            <person name="Martinez D.A."/>
            <person name="Oliver B.G."/>
            <person name="Graeser Y."/>
            <person name="Goldberg J.M."/>
            <person name="Li W."/>
            <person name="Martinez-Rossi N.M."/>
            <person name="Monod M."/>
            <person name="Shelest E."/>
            <person name="Barton R.C."/>
            <person name="Birch E."/>
            <person name="Brakhage A.A."/>
            <person name="Chen Z."/>
            <person name="Gurr S.J."/>
            <person name="Heiman D."/>
            <person name="Heitman J."/>
            <person name="Kosti I."/>
            <person name="Rossi A."/>
            <person name="Saif S."/>
            <person name="Samalova M."/>
            <person name="Saunders C.W."/>
            <person name="Shea T."/>
            <person name="Summerbell R.C."/>
            <person name="Xu J."/>
            <person name="Young S."/>
            <person name="Zeng Q."/>
            <person name="Birren B.W."/>
            <person name="Cuomo C.A."/>
            <person name="White T.C."/>
        </authorList>
    </citation>
    <scope>NUCLEOTIDE SEQUENCE [LARGE SCALE GENOMIC DNA]</scope>
    <source>
        <strain evidence="11">ATCC MYA-4604 / CBS 118893</strain>
    </source>
</reference>
<feature type="domain" description="C2H2-type" evidence="9">
    <location>
        <begin position="59"/>
        <end position="86"/>
    </location>
</feature>
<proteinExistence type="predicted"/>
<dbReference type="STRING" id="535722.E4V3Y4"/>
<dbReference type="SUPFAM" id="SSF57667">
    <property type="entry name" value="beta-beta-alpha zinc fingers"/>
    <property type="match status" value="1"/>
</dbReference>
<dbReference type="FunFam" id="3.30.160.60:FF:000576">
    <property type="entry name" value="C2H2 transcription factor (AmdX)"/>
    <property type="match status" value="1"/>
</dbReference>
<keyword evidence="5" id="KW-0862">Zinc</keyword>
<evidence type="ECO:0000256" key="6">
    <source>
        <dbReference type="ARBA" id="ARBA00023242"/>
    </source>
</evidence>
<sequence length="1157" mass="125786">MADQITLNNEPSQDLTAINEIMQNGPVSHPAGQTPDPKNQPKGSNPDVPPPKTDKPRPHVCVTCTRSFARLEHLKRHERSHTKEKPFECPDCTRCFARRDLLLRHQQKLHMATTPASRPRNVRRESMSSSTRVRKNSIVGGANTMRPRANTISHVEGAAVGMLASANSASRPTQPGHTHHPSLGGIPNLPNFDYRSNISSLNGLSKLDTAALTSEYPDALRTAPVFGSFGLPFGMGDAMIGQGSTINPAQLHFAGSPHGFADSPASPFSQTFSNMTTTQSTLEDDLKFEWLNGIDNSVAFAPNDSAIDGSSPSAMSTGSQSGLSEAILDAANQAATTSTGNTAWPATLHNQAQSQSQQYALDFASLTFPEFAAPPDTVSPKSLLSRSHASNQPFSTSTSLASMNGPVLSGAPTSTFHISSVGGTNGLQSFGSGYDQTSQPAYLSSITDSTRQALMGTLQQPSGFNSRRFSQHSLNASPMSPSSSGNMLGNSQHTCNIPSTYDLQRYVSAYVTYFHPHLPFLHVPTLDFTALEYSGKPRSSSTAGNIALGGGCLILSMAAIGALYEYDSATSKELFESAKKMIQLYLEERRRADMSAAISRSNYSRDSSLHNTPLWLVQAMLLNVIYGHNCDDKTAVDIASTHCAALISLARAAELTEYHPPESLPADQLGYNASSSDLSEANMETWMVQHAEVSNERKEWLKWKIVEERKRTLYAIFTLSSLLVSTYNHSPALTNSEIRLTLPCEEQLWAAQSPDTWKAMGGAENNSIEFSTALKSLLNAGQMPAQNQYGPTLQADGSMSSELRPSTFGCLVLIHALHNYVWETRQLHLGQQWSNQETEAMHVHIEPAIRAWQRAWSSNPTHSLERPNPFGAGPLSADSIPLLDLAYVRLYVNLGRSKEAFWQRDWSNMADELTKAVQSASLSNKNPDPGFSLSTNGDAISAQMLESLADYGVADLTISNSSNDNLSLLATDGQNDMQASRSERLLRKAAFYAADSMSMSNEWGNTFAEFTSRDLPIQNAICLFDSAQVLAEWATAVQERTGPFLGILGQDHVDFNEVPATVLLEEEDRNLMRKIQDILNNVENKMKNMMSHLGATGSESWNCLPSLVDGGYGSKIVLSAAFLLKNAGVWPVIKLMSNALEAQGQKMKLRAQNSCSG</sequence>
<dbReference type="GO" id="GO:0008270">
    <property type="term" value="F:zinc ion binding"/>
    <property type="evidence" value="ECO:0007669"/>
    <property type="project" value="UniProtKB-KW"/>
</dbReference>
<evidence type="ECO:0000256" key="1">
    <source>
        <dbReference type="ARBA" id="ARBA00004123"/>
    </source>
</evidence>
<feature type="region of interest" description="Disordered" evidence="8">
    <location>
        <begin position="376"/>
        <end position="401"/>
    </location>
</feature>
<organism evidence="11">
    <name type="scientific">Arthroderma gypseum (strain ATCC MYA-4604 / CBS 118893)</name>
    <name type="common">Microsporum gypseum</name>
    <dbReference type="NCBI Taxonomy" id="535722"/>
    <lineage>
        <taxon>Eukaryota</taxon>
        <taxon>Fungi</taxon>
        <taxon>Dikarya</taxon>
        <taxon>Ascomycota</taxon>
        <taxon>Pezizomycotina</taxon>
        <taxon>Eurotiomycetes</taxon>
        <taxon>Eurotiomycetidae</taxon>
        <taxon>Onygenales</taxon>
        <taxon>Arthrodermataceae</taxon>
        <taxon>Nannizzia</taxon>
    </lineage>
</organism>
<dbReference type="InterPro" id="IPR051059">
    <property type="entry name" value="VerF-like"/>
</dbReference>
<keyword evidence="11" id="KW-1185">Reference proteome</keyword>
<dbReference type="InterPro" id="IPR007219">
    <property type="entry name" value="XnlR_reg_dom"/>
</dbReference>
<dbReference type="CDD" id="cd12148">
    <property type="entry name" value="fungal_TF_MHR"/>
    <property type="match status" value="1"/>
</dbReference>
<feature type="region of interest" description="Disordered" evidence="8">
    <location>
        <begin position="110"/>
        <end position="134"/>
    </location>
</feature>
<dbReference type="GO" id="GO:0000785">
    <property type="term" value="C:chromatin"/>
    <property type="evidence" value="ECO:0007669"/>
    <property type="project" value="TreeGrafter"/>
</dbReference>
<feature type="domain" description="C2H2-type" evidence="9">
    <location>
        <begin position="87"/>
        <end position="115"/>
    </location>
</feature>
<dbReference type="eggNOG" id="KOG1721">
    <property type="taxonomic scope" value="Eukaryota"/>
</dbReference>
<dbReference type="GO" id="GO:0005634">
    <property type="term" value="C:nucleus"/>
    <property type="evidence" value="ECO:0007669"/>
    <property type="project" value="UniProtKB-SubCell"/>
</dbReference>
<name>E4V3Y4_ARTGP</name>
<feature type="region of interest" description="Disordered" evidence="8">
    <location>
        <begin position="167"/>
        <end position="188"/>
    </location>
</feature>
<evidence type="ECO:0000313" key="11">
    <source>
        <dbReference type="Proteomes" id="UP000002669"/>
    </source>
</evidence>
<dbReference type="Gene3D" id="3.30.160.60">
    <property type="entry name" value="Classic Zinc Finger"/>
    <property type="match status" value="2"/>
</dbReference>
<dbReference type="RefSeq" id="XP_003170471.1">
    <property type="nucleotide sequence ID" value="XM_003170423.1"/>
</dbReference>
<dbReference type="AlphaFoldDB" id="E4V3Y4"/>
<feature type="compositionally biased region" description="Polar residues" evidence="8">
    <location>
        <begin position="167"/>
        <end position="176"/>
    </location>
</feature>
<dbReference type="InterPro" id="IPR013087">
    <property type="entry name" value="Znf_C2H2_type"/>
</dbReference>
<dbReference type="HOGENOM" id="CLU_008344_0_0_1"/>
<feature type="compositionally biased region" description="Polar residues" evidence="8">
    <location>
        <begin position="379"/>
        <end position="401"/>
    </location>
</feature>
<dbReference type="FunCoup" id="E4V3Y4">
    <property type="interactions" value="654"/>
</dbReference>
<accession>E4V3Y4</accession>
<dbReference type="PROSITE" id="PS00028">
    <property type="entry name" value="ZINC_FINGER_C2H2_1"/>
    <property type="match status" value="2"/>
</dbReference>
<evidence type="ECO:0000256" key="7">
    <source>
        <dbReference type="PROSITE-ProRule" id="PRU00042"/>
    </source>
</evidence>
<dbReference type="SMART" id="SM00355">
    <property type="entry name" value="ZnF_C2H2"/>
    <property type="match status" value="2"/>
</dbReference>
<keyword evidence="2" id="KW-0479">Metal-binding</keyword>
<dbReference type="OrthoDB" id="6077919at2759"/>
<dbReference type="VEuPathDB" id="FungiDB:MGYG_07717"/>
<gene>
    <name evidence="10" type="ORF">MGYG_07717</name>
</gene>
<dbReference type="PANTHER" id="PTHR40626">
    <property type="entry name" value="MIP31509P"/>
    <property type="match status" value="1"/>
</dbReference>
<evidence type="ECO:0000256" key="5">
    <source>
        <dbReference type="ARBA" id="ARBA00022833"/>
    </source>
</evidence>
<evidence type="ECO:0000256" key="8">
    <source>
        <dbReference type="SAM" id="MobiDB-lite"/>
    </source>
</evidence>
<evidence type="ECO:0000256" key="3">
    <source>
        <dbReference type="ARBA" id="ARBA00022737"/>
    </source>
</evidence>
<dbReference type="InParanoid" id="E4V3Y4"/>
<evidence type="ECO:0000313" key="10">
    <source>
        <dbReference type="EMBL" id="EFR04708.1"/>
    </source>
</evidence>
<evidence type="ECO:0000256" key="4">
    <source>
        <dbReference type="ARBA" id="ARBA00022771"/>
    </source>
</evidence>
<dbReference type="PROSITE" id="PS50157">
    <property type="entry name" value="ZINC_FINGER_C2H2_2"/>
    <property type="match status" value="2"/>
</dbReference>
<dbReference type="EMBL" id="DS989828">
    <property type="protein sequence ID" value="EFR04708.1"/>
    <property type="molecule type" value="Genomic_DNA"/>
</dbReference>
<evidence type="ECO:0000256" key="2">
    <source>
        <dbReference type="ARBA" id="ARBA00022723"/>
    </source>
</evidence>
<dbReference type="InterPro" id="IPR036236">
    <property type="entry name" value="Znf_C2H2_sf"/>
</dbReference>
<feature type="region of interest" description="Disordered" evidence="8">
    <location>
        <begin position="19"/>
        <end position="59"/>
    </location>
</feature>
<dbReference type="GO" id="GO:0000981">
    <property type="term" value="F:DNA-binding transcription factor activity, RNA polymerase II-specific"/>
    <property type="evidence" value="ECO:0007669"/>
    <property type="project" value="InterPro"/>
</dbReference>
<dbReference type="GO" id="GO:0006351">
    <property type="term" value="P:DNA-templated transcription"/>
    <property type="evidence" value="ECO:0007669"/>
    <property type="project" value="InterPro"/>
</dbReference>
<dbReference type="GO" id="GO:0000978">
    <property type="term" value="F:RNA polymerase II cis-regulatory region sequence-specific DNA binding"/>
    <property type="evidence" value="ECO:0007669"/>
    <property type="project" value="InterPro"/>
</dbReference>
<keyword evidence="6" id="KW-0539">Nucleus</keyword>
<dbReference type="OMA" id="GHSQSMF"/>
<evidence type="ECO:0000259" key="9">
    <source>
        <dbReference type="PROSITE" id="PS50157"/>
    </source>
</evidence>
<keyword evidence="4 7" id="KW-0863">Zinc-finger</keyword>
<dbReference type="GeneID" id="10025712"/>
<dbReference type="Pfam" id="PF04082">
    <property type="entry name" value="Fungal_trans"/>
    <property type="match status" value="1"/>
</dbReference>
<dbReference type="FunFam" id="3.30.160.60:FF:000446">
    <property type="entry name" value="Zinc finger protein"/>
    <property type="match status" value="1"/>
</dbReference>
<protein>
    <submittedName>
        <fullName evidence="10">DNA binding regulatory protein AmdX</fullName>
    </submittedName>
</protein>
<dbReference type="PANTHER" id="PTHR40626:SF13">
    <property type="entry name" value="RESPIRATION FACTOR 2-RELATED"/>
    <property type="match status" value="1"/>
</dbReference>
<keyword evidence="3" id="KW-0677">Repeat</keyword>